<sequence length="259" mass="28218">MATRGDVSAESREGRKRATEEVAAVHEDDLEEEGVKPVVALEGSKHGDGSLYEPKVDMFHWLYRLQITSETSMEPMRLTLPTAACQPTSTSSCGRHVGGPMLQIFSVKLAKLPARAPASTAGPIKLYGFMAIRDLMDPRRNYVFNRSRDDPFVIPDRHSDPFVYLPGPKRGVNMQARVLFEYHVSMIQGDEDDLPVIDGVPSSASGPASTSRSPTASAAMAAAAVGQWTSAGHASPEPWRQRWRFRSKSCSRGTAAAST</sequence>
<accession>A0A835BLG9</accession>
<proteinExistence type="predicted"/>
<dbReference type="InterPro" id="IPR046533">
    <property type="entry name" value="DUF6598"/>
</dbReference>
<organism evidence="3 4">
    <name type="scientific">Digitaria exilis</name>
    <dbReference type="NCBI Taxonomy" id="1010633"/>
    <lineage>
        <taxon>Eukaryota</taxon>
        <taxon>Viridiplantae</taxon>
        <taxon>Streptophyta</taxon>
        <taxon>Embryophyta</taxon>
        <taxon>Tracheophyta</taxon>
        <taxon>Spermatophyta</taxon>
        <taxon>Magnoliopsida</taxon>
        <taxon>Liliopsida</taxon>
        <taxon>Poales</taxon>
        <taxon>Poaceae</taxon>
        <taxon>PACMAD clade</taxon>
        <taxon>Panicoideae</taxon>
        <taxon>Panicodae</taxon>
        <taxon>Paniceae</taxon>
        <taxon>Anthephorinae</taxon>
        <taxon>Digitaria</taxon>
    </lineage>
</organism>
<feature type="compositionally biased region" description="Low complexity" evidence="1">
    <location>
        <begin position="201"/>
        <end position="224"/>
    </location>
</feature>
<feature type="region of interest" description="Disordered" evidence="1">
    <location>
        <begin position="1"/>
        <end position="32"/>
    </location>
</feature>
<dbReference type="OrthoDB" id="656030at2759"/>
<comment type="caution">
    <text evidence="3">The sequence shown here is derived from an EMBL/GenBank/DDBJ whole genome shotgun (WGS) entry which is preliminary data.</text>
</comment>
<protein>
    <recommendedName>
        <fullName evidence="2">DUF6598 domain-containing protein</fullName>
    </recommendedName>
</protein>
<evidence type="ECO:0000313" key="3">
    <source>
        <dbReference type="EMBL" id="KAF8692177.1"/>
    </source>
</evidence>
<feature type="region of interest" description="Disordered" evidence="1">
    <location>
        <begin position="196"/>
        <end position="259"/>
    </location>
</feature>
<evidence type="ECO:0000313" key="4">
    <source>
        <dbReference type="Proteomes" id="UP000636709"/>
    </source>
</evidence>
<dbReference type="AlphaFoldDB" id="A0A835BLG9"/>
<gene>
    <name evidence="3" type="ORF">HU200_039779</name>
</gene>
<reference evidence="3" key="1">
    <citation type="submission" date="2020-07" db="EMBL/GenBank/DDBJ databases">
        <title>Genome sequence and genetic diversity analysis of an under-domesticated orphan crop, white fonio (Digitaria exilis).</title>
        <authorList>
            <person name="Bennetzen J.L."/>
            <person name="Chen S."/>
            <person name="Ma X."/>
            <person name="Wang X."/>
            <person name="Yssel A.E.J."/>
            <person name="Chaluvadi S.R."/>
            <person name="Johnson M."/>
            <person name="Gangashetty P."/>
            <person name="Hamidou F."/>
            <person name="Sanogo M.D."/>
            <person name="Zwaenepoel A."/>
            <person name="Wallace J."/>
            <person name="Van De Peer Y."/>
            <person name="Van Deynze A."/>
        </authorList>
    </citation>
    <scope>NUCLEOTIDE SEQUENCE</scope>
    <source>
        <tissue evidence="3">Leaves</tissue>
    </source>
</reference>
<evidence type="ECO:0000256" key="1">
    <source>
        <dbReference type="SAM" id="MobiDB-lite"/>
    </source>
</evidence>
<dbReference type="EMBL" id="JACEFO010001947">
    <property type="protein sequence ID" value="KAF8692177.1"/>
    <property type="molecule type" value="Genomic_DNA"/>
</dbReference>
<feature type="compositionally biased region" description="Basic and acidic residues" evidence="1">
    <location>
        <begin position="7"/>
        <end position="27"/>
    </location>
</feature>
<dbReference type="PANTHER" id="PTHR33065">
    <property type="entry name" value="OS07G0486400 PROTEIN"/>
    <property type="match status" value="1"/>
</dbReference>
<feature type="compositionally biased region" description="Polar residues" evidence="1">
    <location>
        <begin position="250"/>
        <end position="259"/>
    </location>
</feature>
<feature type="domain" description="DUF6598" evidence="2">
    <location>
        <begin position="101"/>
        <end position="202"/>
    </location>
</feature>
<dbReference type="Pfam" id="PF20241">
    <property type="entry name" value="DUF6598"/>
    <property type="match status" value="1"/>
</dbReference>
<evidence type="ECO:0000259" key="2">
    <source>
        <dbReference type="Pfam" id="PF20241"/>
    </source>
</evidence>
<dbReference type="Proteomes" id="UP000636709">
    <property type="component" value="Unassembled WGS sequence"/>
</dbReference>
<keyword evidence="4" id="KW-1185">Reference proteome</keyword>
<dbReference type="PANTHER" id="PTHR33065:SF138">
    <property type="entry name" value="OS09G0442000 PROTEIN"/>
    <property type="match status" value="1"/>
</dbReference>
<name>A0A835BLG9_9POAL</name>